<comment type="caution">
    <text evidence="2">The sequence shown here is derived from an EMBL/GenBank/DDBJ whole genome shotgun (WGS) entry which is preliminary data.</text>
</comment>
<feature type="transmembrane region" description="Helical" evidence="1">
    <location>
        <begin position="131"/>
        <end position="153"/>
    </location>
</feature>
<keyword evidence="3" id="KW-1185">Reference proteome</keyword>
<dbReference type="AlphaFoldDB" id="A0A917HAF6"/>
<name>A0A917HAF6_9BACL</name>
<evidence type="ECO:0008006" key="4">
    <source>
        <dbReference type="Google" id="ProtNLM"/>
    </source>
</evidence>
<dbReference type="RefSeq" id="WP_188890045.1">
    <property type="nucleotide sequence ID" value="NZ_BMHY01000005.1"/>
</dbReference>
<dbReference type="EMBL" id="BMHY01000005">
    <property type="protein sequence ID" value="GGG72527.1"/>
    <property type="molecule type" value="Genomic_DNA"/>
</dbReference>
<reference evidence="2 3" key="1">
    <citation type="journal article" date="2014" name="Int. J. Syst. Evol. Microbiol.">
        <title>Complete genome sequence of Corynebacterium casei LMG S-19264T (=DSM 44701T), isolated from a smear-ripened cheese.</title>
        <authorList>
            <consortium name="US DOE Joint Genome Institute (JGI-PGF)"/>
            <person name="Walter F."/>
            <person name="Albersmeier A."/>
            <person name="Kalinowski J."/>
            <person name="Ruckert C."/>
        </authorList>
    </citation>
    <scope>NUCLEOTIDE SEQUENCE [LARGE SCALE GENOMIC DNA]</scope>
    <source>
        <strain evidence="2 3">CGMCC 1.15286</strain>
    </source>
</reference>
<evidence type="ECO:0000256" key="1">
    <source>
        <dbReference type="SAM" id="Phobius"/>
    </source>
</evidence>
<accession>A0A917HAF6</accession>
<sequence>MFSLILTFISVFLIGILAGEEFVVRYGVHVSLAKLDEPSQIRVRQALIRRLRILVPAIFLPAFISGVTALILSGTEAGFGFRFAGVLALLIFILTTIIGTVPINKRALDWHPDAPPSNWKPLIRRWALLDIVRSSAAILAFALFLIAVALQLAENMT</sequence>
<evidence type="ECO:0000313" key="2">
    <source>
        <dbReference type="EMBL" id="GGG72527.1"/>
    </source>
</evidence>
<feature type="transmembrane region" description="Helical" evidence="1">
    <location>
        <begin position="53"/>
        <end position="72"/>
    </location>
</feature>
<keyword evidence="1" id="KW-0812">Transmembrane</keyword>
<proteinExistence type="predicted"/>
<evidence type="ECO:0000313" key="3">
    <source>
        <dbReference type="Proteomes" id="UP000600247"/>
    </source>
</evidence>
<keyword evidence="1" id="KW-0472">Membrane</keyword>
<gene>
    <name evidence="2" type="ORF">GCM10010918_30430</name>
</gene>
<dbReference type="InterPro" id="IPR013901">
    <property type="entry name" value="Anthrone_oxy"/>
</dbReference>
<dbReference type="Proteomes" id="UP000600247">
    <property type="component" value="Unassembled WGS sequence"/>
</dbReference>
<keyword evidence="1" id="KW-1133">Transmembrane helix</keyword>
<feature type="transmembrane region" description="Helical" evidence="1">
    <location>
        <begin position="79"/>
        <end position="103"/>
    </location>
</feature>
<dbReference type="Pfam" id="PF08592">
    <property type="entry name" value="Anthrone_oxy"/>
    <property type="match status" value="1"/>
</dbReference>
<protein>
    <recommendedName>
        <fullName evidence="4">DUF1772 domain-containing protein</fullName>
    </recommendedName>
</protein>
<organism evidence="2 3">
    <name type="scientific">Paenibacillus radicis</name>
    <name type="common">ex Gao et al. 2016</name>
    <dbReference type="NCBI Taxonomy" id="1737354"/>
    <lineage>
        <taxon>Bacteria</taxon>
        <taxon>Bacillati</taxon>
        <taxon>Bacillota</taxon>
        <taxon>Bacilli</taxon>
        <taxon>Bacillales</taxon>
        <taxon>Paenibacillaceae</taxon>
        <taxon>Paenibacillus</taxon>
    </lineage>
</organism>